<protein>
    <submittedName>
        <fullName evidence="1">Uncharacterized protein</fullName>
    </submittedName>
</protein>
<gene>
    <name evidence="2" type="ORF">BRAA10T44764Z</name>
    <name evidence="1" type="ORF">BRAPAZ1V2_A10P28150.2</name>
</gene>
<proteinExistence type="predicted"/>
<organism evidence="2">
    <name type="scientific">Brassica campestris</name>
    <name type="common">Field mustard</name>
    <dbReference type="NCBI Taxonomy" id="3711"/>
    <lineage>
        <taxon>Eukaryota</taxon>
        <taxon>Viridiplantae</taxon>
        <taxon>Streptophyta</taxon>
        <taxon>Embryophyta</taxon>
        <taxon>Tracheophyta</taxon>
        <taxon>Spermatophyta</taxon>
        <taxon>Magnoliopsida</taxon>
        <taxon>eudicotyledons</taxon>
        <taxon>Gunneridae</taxon>
        <taxon>Pentapetalae</taxon>
        <taxon>rosids</taxon>
        <taxon>malvids</taxon>
        <taxon>Brassicales</taxon>
        <taxon>Brassicaceae</taxon>
        <taxon>Brassiceae</taxon>
        <taxon>Brassica</taxon>
    </lineage>
</organism>
<dbReference type="EMBL" id="LR031577">
    <property type="protein sequence ID" value="VDD20197.1"/>
    <property type="molecule type" value="Genomic_DNA"/>
</dbReference>
<sequence>MRLLKDLEERLASGVEHVSTTRFQSQNDLNLISRLEKLLNCL</sequence>
<evidence type="ECO:0000313" key="2">
    <source>
        <dbReference type="EMBL" id="VDD20197.1"/>
    </source>
</evidence>
<reference evidence="2" key="1">
    <citation type="submission" date="2018-11" db="EMBL/GenBank/DDBJ databases">
        <authorList>
            <consortium name="Genoscope - CEA"/>
            <person name="William W."/>
        </authorList>
    </citation>
    <scope>NUCLEOTIDE SEQUENCE</scope>
</reference>
<dbReference type="EMBL" id="LS974626">
    <property type="protein sequence ID" value="CAG7911569.1"/>
    <property type="molecule type" value="Genomic_DNA"/>
</dbReference>
<name>A0A3P6CN16_BRACM</name>
<accession>A0A3P6CN16</accession>
<evidence type="ECO:0000313" key="1">
    <source>
        <dbReference type="EMBL" id="CAG7911569.1"/>
    </source>
</evidence>
<dbReference type="Proteomes" id="UP000694005">
    <property type="component" value="Chromosome A10"/>
</dbReference>
<dbReference type="AlphaFoldDB" id="A0A3P6CN16"/>
<dbReference type="Gramene" id="A10p28150.2_BraZ1">
    <property type="protein sequence ID" value="A10p28150.2_BraZ1.CDS.1"/>
    <property type="gene ID" value="A10g28150.2_BraZ1"/>
</dbReference>